<protein>
    <submittedName>
        <fullName evidence="7">Electrogenic sodium bicarbonate cotransporter 1 (Sodium bicarbonate cotransporter) (Na(+)/HCO3(-) cotransporter) (Solute carrier family 4 member 4)</fullName>
    </submittedName>
</protein>
<comment type="caution">
    <text evidence="7">The sequence shown here is derived from an EMBL/GenBank/DDBJ whole genome shotgun (WGS) entry which is preliminary data.</text>
</comment>
<evidence type="ECO:0000256" key="3">
    <source>
        <dbReference type="ARBA" id="ARBA00022989"/>
    </source>
</evidence>
<feature type="transmembrane region" description="Helical" evidence="5">
    <location>
        <begin position="193"/>
        <end position="214"/>
    </location>
</feature>
<proteinExistence type="predicted"/>
<feature type="domain" description="Bicarbonate transporter-like transmembrane" evidence="6">
    <location>
        <begin position="32"/>
        <end position="145"/>
    </location>
</feature>
<keyword evidence="4 5" id="KW-0472">Membrane</keyword>
<dbReference type="Gene3D" id="1.10.287.570">
    <property type="entry name" value="Helical hairpin bin"/>
    <property type="match status" value="1"/>
</dbReference>
<evidence type="ECO:0000256" key="1">
    <source>
        <dbReference type="ARBA" id="ARBA00004141"/>
    </source>
</evidence>
<dbReference type="Proteomes" id="UP001642464">
    <property type="component" value="Unassembled WGS sequence"/>
</dbReference>
<comment type="subcellular location">
    <subcellularLocation>
        <location evidence="1">Membrane</location>
        <topology evidence="1">Multi-pass membrane protein</topology>
    </subcellularLocation>
</comment>
<evidence type="ECO:0000313" key="7">
    <source>
        <dbReference type="EMBL" id="CAK9112827.1"/>
    </source>
</evidence>
<reference evidence="7 8" key="1">
    <citation type="submission" date="2024-02" db="EMBL/GenBank/DDBJ databases">
        <authorList>
            <person name="Chen Y."/>
            <person name="Shah S."/>
            <person name="Dougan E. K."/>
            <person name="Thang M."/>
            <person name="Chan C."/>
        </authorList>
    </citation>
    <scope>NUCLEOTIDE SEQUENCE [LARGE SCALE GENOMIC DNA]</scope>
</reference>
<dbReference type="InterPro" id="IPR011531">
    <property type="entry name" value="HCO3_transpt-like_TM_dom"/>
</dbReference>
<dbReference type="EMBL" id="CAXAMM010044029">
    <property type="protein sequence ID" value="CAK9112827.1"/>
    <property type="molecule type" value="Genomic_DNA"/>
</dbReference>
<evidence type="ECO:0000256" key="5">
    <source>
        <dbReference type="SAM" id="Phobius"/>
    </source>
</evidence>
<dbReference type="PANTHER" id="PTHR11453:SF127">
    <property type="entry name" value="SOLUTE CARRIER FAMILY 4 MEMBER 11"/>
    <property type="match status" value="1"/>
</dbReference>
<keyword evidence="8" id="KW-1185">Reference proteome</keyword>
<dbReference type="PANTHER" id="PTHR11453">
    <property type="entry name" value="ANION EXCHANGE PROTEIN"/>
    <property type="match status" value="1"/>
</dbReference>
<keyword evidence="2 5" id="KW-0812">Transmembrane</keyword>
<evidence type="ECO:0000256" key="2">
    <source>
        <dbReference type="ARBA" id="ARBA00022692"/>
    </source>
</evidence>
<evidence type="ECO:0000259" key="6">
    <source>
        <dbReference type="Pfam" id="PF00955"/>
    </source>
</evidence>
<sequence length="281" mass="30527">MLEAAGVVRNQSGYIANSGNKDHGPLDFTGRIASGLRADLKRRAPFFASDWTDAFTAENVQQSLSTILYLFIAALAAAITCGVWSAGDDHVNGHQWCSFATFSGQPLSILGAAGPFLEYTLAVNDLSEAFDLEFMPFYFWTGMCVRPIINNFADGVMPLANCMLEALLFIYAFGLATSLPSAVPWINAGFAEVMMGVVAFWLAVVLFAVAWFTAVDAGQLPWLGCLVGLHLHFMDAGAWLRRCLICLGVLYGLKAIKETSVVCPSFMSLAIIRKAVKYLHT</sequence>
<dbReference type="InterPro" id="IPR003020">
    <property type="entry name" value="HCO3_transpt_euk"/>
</dbReference>
<name>A0ABP0SKA2_9DINO</name>
<accession>A0ABP0SKA2</accession>
<gene>
    <name evidence="7" type="ORF">SCF082_LOCUS52312</name>
</gene>
<keyword evidence="3 5" id="KW-1133">Transmembrane helix</keyword>
<feature type="transmembrane region" description="Helical" evidence="5">
    <location>
        <begin position="166"/>
        <end position="186"/>
    </location>
</feature>
<feature type="transmembrane region" description="Helical" evidence="5">
    <location>
        <begin position="67"/>
        <end position="86"/>
    </location>
</feature>
<dbReference type="Pfam" id="PF00955">
    <property type="entry name" value="HCO3_cotransp"/>
    <property type="match status" value="1"/>
</dbReference>
<evidence type="ECO:0000256" key="4">
    <source>
        <dbReference type="ARBA" id="ARBA00023136"/>
    </source>
</evidence>
<evidence type="ECO:0000313" key="8">
    <source>
        <dbReference type="Proteomes" id="UP001642464"/>
    </source>
</evidence>
<organism evidence="7 8">
    <name type="scientific">Durusdinium trenchii</name>
    <dbReference type="NCBI Taxonomy" id="1381693"/>
    <lineage>
        <taxon>Eukaryota</taxon>
        <taxon>Sar</taxon>
        <taxon>Alveolata</taxon>
        <taxon>Dinophyceae</taxon>
        <taxon>Suessiales</taxon>
        <taxon>Symbiodiniaceae</taxon>
        <taxon>Durusdinium</taxon>
    </lineage>
</organism>